<dbReference type="InterPro" id="IPR012908">
    <property type="entry name" value="PGAP1-ab_dom-like"/>
</dbReference>
<keyword evidence="4" id="KW-0653">Protein transport</keyword>
<feature type="region of interest" description="Disordered" evidence="5">
    <location>
        <begin position="1508"/>
        <end position="1530"/>
    </location>
</feature>
<dbReference type="InterPro" id="IPR011047">
    <property type="entry name" value="Quinoprotein_ADH-like_sf"/>
</dbReference>
<comment type="function">
    <text evidence="1 4">Involved in inositol deacylation of GPI-anchored proteins which plays important roles in the quality control and ER-associated degradation of GPI-anchored proteins.</text>
</comment>
<feature type="domain" description="Nephrocystin 3-like N-terminal" evidence="8">
    <location>
        <begin position="374"/>
        <end position="534"/>
    </location>
</feature>
<dbReference type="GO" id="GO:0015031">
    <property type="term" value="P:protein transport"/>
    <property type="evidence" value="ECO:0007669"/>
    <property type="project" value="UniProtKB-KW"/>
</dbReference>
<evidence type="ECO:0000313" key="10">
    <source>
        <dbReference type="Proteomes" id="UP001301769"/>
    </source>
</evidence>
<dbReference type="Gene3D" id="3.40.50.1820">
    <property type="entry name" value="alpha/beta hydrolase"/>
    <property type="match status" value="1"/>
</dbReference>
<dbReference type="Proteomes" id="UP001301769">
    <property type="component" value="Unassembled WGS sequence"/>
</dbReference>
<organism evidence="9 10">
    <name type="scientific">Rhypophila decipiens</name>
    <dbReference type="NCBI Taxonomy" id="261697"/>
    <lineage>
        <taxon>Eukaryota</taxon>
        <taxon>Fungi</taxon>
        <taxon>Dikarya</taxon>
        <taxon>Ascomycota</taxon>
        <taxon>Pezizomycotina</taxon>
        <taxon>Sordariomycetes</taxon>
        <taxon>Sordariomycetidae</taxon>
        <taxon>Sordariales</taxon>
        <taxon>Naviculisporaceae</taxon>
        <taxon>Rhypophila</taxon>
    </lineage>
</organism>
<evidence type="ECO:0000259" key="7">
    <source>
        <dbReference type="Pfam" id="PF22939"/>
    </source>
</evidence>
<feature type="compositionally biased region" description="Low complexity" evidence="5">
    <location>
        <begin position="1563"/>
        <end position="1576"/>
    </location>
</feature>
<keyword evidence="10" id="KW-1185">Reference proteome</keyword>
<evidence type="ECO:0000256" key="4">
    <source>
        <dbReference type="RuleBase" id="RU365011"/>
    </source>
</evidence>
<dbReference type="GO" id="GO:0016788">
    <property type="term" value="F:hydrolase activity, acting on ester bonds"/>
    <property type="evidence" value="ECO:0007669"/>
    <property type="project" value="InterPro"/>
</dbReference>
<reference evidence="9" key="1">
    <citation type="journal article" date="2023" name="Mol. Phylogenet. Evol.">
        <title>Genome-scale phylogeny and comparative genomics of the fungal order Sordariales.</title>
        <authorList>
            <person name="Hensen N."/>
            <person name="Bonometti L."/>
            <person name="Westerberg I."/>
            <person name="Brannstrom I.O."/>
            <person name="Guillou S."/>
            <person name="Cros-Aarteil S."/>
            <person name="Calhoun S."/>
            <person name="Haridas S."/>
            <person name="Kuo A."/>
            <person name="Mondo S."/>
            <person name="Pangilinan J."/>
            <person name="Riley R."/>
            <person name="LaButti K."/>
            <person name="Andreopoulos B."/>
            <person name="Lipzen A."/>
            <person name="Chen C."/>
            <person name="Yan M."/>
            <person name="Daum C."/>
            <person name="Ng V."/>
            <person name="Clum A."/>
            <person name="Steindorff A."/>
            <person name="Ohm R.A."/>
            <person name="Martin F."/>
            <person name="Silar P."/>
            <person name="Natvig D.O."/>
            <person name="Lalanne C."/>
            <person name="Gautier V."/>
            <person name="Ament-Velasquez S.L."/>
            <person name="Kruys A."/>
            <person name="Hutchinson M.I."/>
            <person name="Powell A.J."/>
            <person name="Barry K."/>
            <person name="Miller A.N."/>
            <person name="Grigoriev I.V."/>
            <person name="Debuchy R."/>
            <person name="Gladieux P."/>
            <person name="Hiltunen Thoren M."/>
            <person name="Johannesson H."/>
        </authorList>
    </citation>
    <scope>NUCLEOTIDE SEQUENCE</scope>
    <source>
        <strain evidence="9">PSN293</strain>
    </source>
</reference>
<dbReference type="Pfam" id="PF07819">
    <property type="entry name" value="PGAP1"/>
    <property type="match status" value="1"/>
</dbReference>
<comment type="subcellular location">
    <subcellularLocation>
        <location evidence="4">Endoplasmic reticulum membrane</location>
    </subcellularLocation>
</comment>
<gene>
    <name evidence="9" type="ORF">QBC37DRAFT_421127</name>
</gene>
<protein>
    <recommendedName>
        <fullName evidence="2 4">GPI inositol-deacylase</fullName>
        <ecNumber evidence="4">3.1.-.-</ecNumber>
    </recommendedName>
</protein>
<keyword evidence="4" id="KW-0256">Endoplasmic reticulum</keyword>
<dbReference type="SMART" id="SM00320">
    <property type="entry name" value="WD40"/>
    <property type="match status" value="4"/>
</dbReference>
<feature type="region of interest" description="Disordered" evidence="5">
    <location>
        <begin position="1629"/>
        <end position="1710"/>
    </location>
</feature>
<feature type="compositionally biased region" description="Low complexity" evidence="5">
    <location>
        <begin position="1685"/>
        <end position="1707"/>
    </location>
</feature>
<evidence type="ECO:0000313" key="9">
    <source>
        <dbReference type="EMBL" id="KAK4214564.1"/>
    </source>
</evidence>
<comment type="similarity">
    <text evidence="4">Belongs to the GPI inositol-deacylase family.</text>
</comment>
<dbReference type="InterPro" id="IPR027417">
    <property type="entry name" value="P-loop_NTPase"/>
</dbReference>
<dbReference type="PANTHER" id="PTHR10039:SF16">
    <property type="entry name" value="GPI INOSITOL-DEACYLASE"/>
    <property type="match status" value="1"/>
</dbReference>
<dbReference type="Gene3D" id="2.130.10.10">
    <property type="entry name" value="YVTN repeat-like/Quinoprotein amine dehydrogenase"/>
    <property type="match status" value="3"/>
</dbReference>
<dbReference type="EC" id="3.1.-.-" evidence="4"/>
<comment type="caution">
    <text evidence="9">The sequence shown here is derived from an EMBL/GenBank/DDBJ whole genome shotgun (WGS) entry which is preliminary data.</text>
</comment>
<dbReference type="SUPFAM" id="SSF53474">
    <property type="entry name" value="alpha/beta-Hydrolases"/>
    <property type="match status" value="1"/>
</dbReference>
<keyword evidence="4" id="KW-0472">Membrane</keyword>
<dbReference type="InterPro" id="IPR056884">
    <property type="entry name" value="NPHP3-like_N"/>
</dbReference>
<sequence>MDPPRTTSFGFLTRPAQGQRRFVARTNTSSPLALWSTSTTTAESSSDEKGALGLTTLHEPTPPSEPVADIVFIHGLGGGSRKTWSFSSDPQHYWPQAWLPDDGDFSDVRIHTFGYKADWAERKQSVLDIHGFSQILLGALRNHPAIRQSRTRVIFVGHSMGGCIAKKTYILARQDPTASDIASRIHSMFFLGTPHRGSDLAALLENMLALTWGKKPFVGDLTPNSSVLAAINDSFRHYAPDLRLWSFYETLPVRGGMMNRIVVDQHSATLGYHNEEIAPMHADHRQVCKFETRSDPNYNMLRNALLTAIDTIRSSLVLGTVHTMEGQPHDRGGFSDPRPKLSPAEALTLLRAFLGSRDLLEGDLFTLQILKQPGSCEWFTNRPEFQDWKSGKGAGILWLMGRPATGKSVICCHVIEQLTPLDSFCSYFICKHSKTGDSTISECFRSLAFQMAVQDDMVRDALVQLANDELSWDKNDDSSVWRRLFVGCIFKLPSVARHFWVLDGVDECAGYSALFTKRFLAAMPDGLRLFATSRGLEEIERGLSGLGVGREVKKASIYTLSDSDTLHDMKLFVASKLEELGRPESLQDREDMCEKMLAKSRGSFLWVRLVLQQFEDAWTEEAMEAVLEEIPPDLFDLYSHMAQSILSNGRKATLARSIISWIALSTRPLTMDELRCAVKLEMGQTLQNLARAIPDICAQLVYIDKNARVHFIHETVREFLLQQRHDFALAVDKKEGHTTIASILLKYICSGVLKSQHTGQSSIGRTGGFARPAVAPAALDLSLLAYAVEFFSEHIFGATSADDCLMGMLCGFFRTTTVLEWIDKVAANNHLTAIPRTSMNLREYLGRRTKYAPPADPSIQMVDKWITDLIRVAAKFRAQLLTCPSSIHCLIPPLCPTDSPISRTFGQNSRPSSRLSTLRVQGLASSSWDDCLIRIDFRKGQTTTVSHGDRFFAIGLSNGGISLYTPASMQCVNRMLHPERVKILEFGPEDVFLASCGAKRLVVWEPKAGAMIYSFPIQSPPLCLTFLGVDELLCAFQSSELTKLTLGSGEHQTISWREVDCNVHQADDCGIPAQPPSRATFLVTADHVLMAVGYRGHPVMIWNALELRLLGVCDVKTGNNGITDMVFNVNPEIPVLTVSYQDGTLAVFDYTTMGLQVRRPHACAYTLACSADGQSLLAGTNQGAVEVFEFEVTHTGVVAALTPLYCTNHVLDSTIRGVAFSGDGLRFVDVRSQQARVWAPAALVRRGMSELESSVGKSEPDAHTWSSLGVPKPTGMLTTVLEDPEITSPLVSTADGSVIIAGRSNGDVVLFAKSDARPKGVLYQHRRGTKVVCVAISSSGKVVASADDSARVLLVQLDQPLTESSASQQLRKGNVILDSRFDGAISGILLNKAADKILITGRYTDQLWEIGTARAFSPGGQVVAVTTGLAATSLSGAQTPHRPALPGPLSPAVEAIDWPSSRSIFQHPGNLEWFVIFADDRARIFSWLDFTDLTESTDGIALERPVQETDSPLETRNPNNHLFGTPNSRSTSTCVTGPGYAVELFRPSPTSSPRVYLWTNSSLVPSSSHSSQTTTTQKARRSISPANEPNLTAISPNVLSIVGFSSQSTLLFLDVNLWLCSVDLQTAAATTTTPTPRAPPRPPLTSSSSAPPPASISSSSGSLGSGSGNRNRPNNYPNWTPPRPSASASRRSSAWSATGGAGAPSSAKGYNGGQVVVAQEVLQTYEQVHARRHFFALSEWRNSAGEMRCAVVGGGGGNTGVGNSVPSPSLVFANGQHHGGVVVINGGLEFSENVVVASIGGTSTSSGGGRGVSLSSGGGQGDIWAVVGGSMHRRG</sequence>
<feature type="domain" description="GPI inositol-deacylase PGAP1-like alpha/beta" evidence="6">
    <location>
        <begin position="70"/>
        <end position="200"/>
    </location>
</feature>
<keyword evidence="3" id="KW-0677">Repeat</keyword>
<feature type="domain" description="GPI inositol-deacylase winged helix" evidence="7">
    <location>
        <begin position="649"/>
        <end position="729"/>
    </location>
</feature>
<evidence type="ECO:0000259" key="6">
    <source>
        <dbReference type="Pfam" id="PF07819"/>
    </source>
</evidence>
<dbReference type="GO" id="GO:0005789">
    <property type="term" value="C:endoplasmic reticulum membrane"/>
    <property type="evidence" value="ECO:0007669"/>
    <property type="project" value="UniProtKB-SubCell"/>
</dbReference>
<proteinExistence type="inferred from homology"/>
<feature type="region of interest" description="Disordered" evidence="5">
    <location>
        <begin position="1563"/>
        <end position="1591"/>
    </location>
</feature>
<dbReference type="Pfam" id="PF22939">
    <property type="entry name" value="WHD_GPIID"/>
    <property type="match status" value="1"/>
</dbReference>
<keyword evidence="4" id="KW-0378">Hydrolase</keyword>
<dbReference type="PANTHER" id="PTHR10039">
    <property type="entry name" value="AMELOGENIN"/>
    <property type="match status" value="1"/>
</dbReference>
<dbReference type="InterPro" id="IPR015943">
    <property type="entry name" value="WD40/YVTN_repeat-like_dom_sf"/>
</dbReference>
<dbReference type="InterPro" id="IPR001680">
    <property type="entry name" value="WD40_rpt"/>
</dbReference>
<dbReference type="SUPFAM" id="SSF52540">
    <property type="entry name" value="P-loop containing nucleoside triphosphate hydrolases"/>
    <property type="match status" value="1"/>
</dbReference>
<feature type="compositionally biased region" description="Low complexity" evidence="5">
    <location>
        <begin position="1644"/>
        <end position="1678"/>
    </location>
</feature>
<accession>A0AAN6Y8E2</accession>
<dbReference type="SUPFAM" id="SSF50998">
    <property type="entry name" value="Quinoprotein alcohol dehydrogenase-like"/>
    <property type="match status" value="1"/>
</dbReference>
<keyword evidence="4" id="KW-0813">Transport</keyword>
<evidence type="ECO:0000259" key="8">
    <source>
        <dbReference type="Pfam" id="PF24883"/>
    </source>
</evidence>
<evidence type="ECO:0000256" key="2">
    <source>
        <dbReference type="ARBA" id="ARBA00015856"/>
    </source>
</evidence>
<dbReference type="InterPro" id="IPR054471">
    <property type="entry name" value="GPIID_WHD"/>
</dbReference>
<dbReference type="EMBL" id="MU858092">
    <property type="protein sequence ID" value="KAK4214564.1"/>
    <property type="molecule type" value="Genomic_DNA"/>
</dbReference>
<evidence type="ECO:0000256" key="1">
    <source>
        <dbReference type="ARBA" id="ARBA00003496"/>
    </source>
</evidence>
<dbReference type="InterPro" id="IPR029058">
    <property type="entry name" value="AB_hydrolase_fold"/>
</dbReference>
<reference evidence="9" key="2">
    <citation type="submission" date="2023-05" db="EMBL/GenBank/DDBJ databases">
        <authorList>
            <consortium name="Lawrence Berkeley National Laboratory"/>
            <person name="Steindorff A."/>
            <person name="Hensen N."/>
            <person name="Bonometti L."/>
            <person name="Westerberg I."/>
            <person name="Brannstrom I.O."/>
            <person name="Guillou S."/>
            <person name="Cros-Aarteil S."/>
            <person name="Calhoun S."/>
            <person name="Haridas S."/>
            <person name="Kuo A."/>
            <person name="Mondo S."/>
            <person name="Pangilinan J."/>
            <person name="Riley R."/>
            <person name="Labutti K."/>
            <person name="Andreopoulos B."/>
            <person name="Lipzen A."/>
            <person name="Chen C."/>
            <person name="Yanf M."/>
            <person name="Daum C."/>
            <person name="Ng V."/>
            <person name="Clum A."/>
            <person name="Ohm R."/>
            <person name="Martin F."/>
            <person name="Silar P."/>
            <person name="Natvig D."/>
            <person name="Lalanne C."/>
            <person name="Gautier V."/>
            <person name="Ament-Velasquez S.L."/>
            <person name="Kruys A."/>
            <person name="Hutchinson M.I."/>
            <person name="Powell A.J."/>
            <person name="Barry K."/>
            <person name="Miller A.N."/>
            <person name="Grigoriev I.V."/>
            <person name="Debuchy R."/>
            <person name="Gladieux P."/>
            <person name="Thoren M.H."/>
            <person name="Johannesson H."/>
        </authorList>
    </citation>
    <scope>NUCLEOTIDE SEQUENCE</scope>
    <source>
        <strain evidence="9">PSN293</strain>
    </source>
</reference>
<evidence type="ECO:0000256" key="5">
    <source>
        <dbReference type="SAM" id="MobiDB-lite"/>
    </source>
</evidence>
<name>A0AAN6Y8E2_9PEZI</name>
<dbReference type="Pfam" id="PF24883">
    <property type="entry name" value="NPHP3_N"/>
    <property type="match status" value="1"/>
</dbReference>
<evidence type="ECO:0000256" key="3">
    <source>
        <dbReference type="ARBA" id="ARBA00022737"/>
    </source>
</evidence>